<gene>
    <name evidence="2" type="ORF">CKM354_000138700</name>
</gene>
<dbReference type="OrthoDB" id="3642263at2759"/>
<dbReference type="EMBL" id="BOLY01000001">
    <property type="protein sequence ID" value="GIZ37959.1"/>
    <property type="molecule type" value="Genomic_DNA"/>
</dbReference>
<feature type="compositionally biased region" description="Polar residues" evidence="1">
    <location>
        <begin position="461"/>
        <end position="476"/>
    </location>
</feature>
<feature type="compositionally biased region" description="Polar residues" evidence="1">
    <location>
        <begin position="183"/>
        <end position="211"/>
    </location>
</feature>
<keyword evidence="3" id="KW-1185">Reference proteome</keyword>
<dbReference type="AlphaFoldDB" id="A0A9P3C5P5"/>
<dbReference type="Proteomes" id="UP000825890">
    <property type="component" value="Unassembled WGS sequence"/>
</dbReference>
<dbReference type="SUPFAM" id="SSF57850">
    <property type="entry name" value="RING/U-box"/>
    <property type="match status" value="1"/>
</dbReference>
<comment type="caution">
    <text evidence="2">The sequence shown here is derived from an EMBL/GenBank/DDBJ whole genome shotgun (WGS) entry which is preliminary data.</text>
</comment>
<evidence type="ECO:0000256" key="1">
    <source>
        <dbReference type="SAM" id="MobiDB-lite"/>
    </source>
</evidence>
<protein>
    <submittedName>
        <fullName evidence="2">Uncharacterized protein</fullName>
    </submittedName>
</protein>
<evidence type="ECO:0000313" key="2">
    <source>
        <dbReference type="EMBL" id="GIZ37959.1"/>
    </source>
</evidence>
<reference evidence="2 3" key="1">
    <citation type="submission" date="2021-01" db="EMBL/GenBank/DDBJ databases">
        <title>Cercospora kikuchii MAFF 305040 whole genome shotgun sequence.</title>
        <authorList>
            <person name="Kashiwa T."/>
            <person name="Suzuki T."/>
        </authorList>
    </citation>
    <scope>NUCLEOTIDE SEQUENCE [LARGE SCALE GENOMIC DNA]</scope>
    <source>
        <strain evidence="2 3">MAFF 305040</strain>
    </source>
</reference>
<accession>A0A9P3C5P5</accession>
<feature type="region of interest" description="Disordered" evidence="1">
    <location>
        <begin position="428"/>
        <end position="511"/>
    </location>
</feature>
<feature type="region of interest" description="Disordered" evidence="1">
    <location>
        <begin position="353"/>
        <end position="414"/>
    </location>
</feature>
<proteinExistence type="predicted"/>
<feature type="region of interest" description="Disordered" evidence="1">
    <location>
        <begin position="136"/>
        <end position="228"/>
    </location>
</feature>
<sequence length="673" mass="73223">MGGPRIPKCDECRRRKKRCKHMGDQTAAQSLEVSSAAAPKLSLVVKLPIAVRSRPGNATQLEMVKKVRPPDPSTHLSSHVLGPPPLTLPTLKLVNPFFRTNATPTQSQTAAATQLAARESSGTGDAGLDVVMQDAGASPQEAKATPCQVKNVPLADSTSNSQADLGTPSSSNRSQPKREVKQKVTNANLSSEFGFTSTPTNAVDQTITSPSGDAEPMDHTHPRGASEAGPRFTCGVCHKEIRSPIWQACTTCLQVDFHKGCIHEGRRIHHLDFPDHRFQQVTRETAEYEETLDELIGEESPLRPVRRDSTSDYDCDECDQRITGLRHFCSTCKIVDFCDDHFIAGMKKHHAEHPGHIFDHQPSSTVKGGAVGSEAATPNAHAGAFAQDERARRSDTPMTGSADHENNLFWSNGKPRQSAFTQSLIDAGRSGSASLDPKTELPSSSRPRGKTDAMTAPPQTPRTASRATPQGKSNSFGHGEQGGATRTTRTSGRARVTELPPPAREKTPQKKYNAAHFSAITEQLARGVSLSSTQPKTYPAERTTIDVFAEKWLRRLHSYVRTWSETSSAVHATNGLQLLSDFQVDATLNELLPTHFPDITGVVNVLRNRDYLFTNPFLAAAKAKELARMSVGLWKRVRYYKGVVGGLSLSTLSVTQLQEIDALLGRAERLGMA</sequence>
<dbReference type="CDD" id="cd00029">
    <property type="entry name" value="C1"/>
    <property type="match status" value="1"/>
</dbReference>
<feature type="compositionally biased region" description="Polar residues" evidence="1">
    <location>
        <begin position="156"/>
        <end position="174"/>
    </location>
</feature>
<evidence type="ECO:0000313" key="3">
    <source>
        <dbReference type="Proteomes" id="UP000825890"/>
    </source>
</evidence>
<dbReference type="GeneID" id="68286962"/>
<feature type="compositionally biased region" description="Low complexity" evidence="1">
    <location>
        <begin position="483"/>
        <end position="494"/>
    </location>
</feature>
<name>A0A9P3C5P5_9PEZI</name>
<organism evidence="2 3">
    <name type="scientific">Cercospora kikuchii</name>
    <dbReference type="NCBI Taxonomy" id="84275"/>
    <lineage>
        <taxon>Eukaryota</taxon>
        <taxon>Fungi</taxon>
        <taxon>Dikarya</taxon>
        <taxon>Ascomycota</taxon>
        <taxon>Pezizomycotina</taxon>
        <taxon>Dothideomycetes</taxon>
        <taxon>Dothideomycetidae</taxon>
        <taxon>Mycosphaerellales</taxon>
        <taxon>Mycosphaerellaceae</taxon>
        <taxon>Cercospora</taxon>
    </lineage>
</organism>
<dbReference type="RefSeq" id="XP_044652446.1">
    <property type="nucleotide sequence ID" value="XM_044796511.1"/>
</dbReference>